<keyword evidence="3" id="KW-0443">Lipid metabolism</keyword>
<proteinExistence type="inferred from homology"/>
<keyword evidence="6" id="KW-1185">Reference proteome</keyword>
<evidence type="ECO:0000256" key="2">
    <source>
        <dbReference type="ARBA" id="ARBA00023002"/>
    </source>
</evidence>
<comment type="similarity">
    <text evidence="1 4">Belongs to the short-chain dehydrogenases/reductases (SDR) family.</text>
</comment>
<gene>
    <name evidence="5" type="ORF">EIO64_17590</name>
</gene>
<dbReference type="CDD" id="cd05233">
    <property type="entry name" value="SDR_c"/>
    <property type="match status" value="1"/>
</dbReference>
<dbReference type="FunFam" id="3.40.50.720:FF:000084">
    <property type="entry name" value="Short-chain dehydrogenase reductase"/>
    <property type="match status" value="1"/>
</dbReference>
<protein>
    <submittedName>
        <fullName evidence="5">3-hydroxybutyrate dehydrogenase</fullName>
        <ecNumber evidence="5">1.1.1.30</ecNumber>
    </submittedName>
</protein>
<dbReference type="PRINTS" id="PR00080">
    <property type="entry name" value="SDRFAMILY"/>
</dbReference>
<dbReference type="InterPro" id="IPR036291">
    <property type="entry name" value="NAD(P)-bd_dom_sf"/>
</dbReference>
<dbReference type="PRINTS" id="PR00081">
    <property type="entry name" value="GDHRDH"/>
</dbReference>
<evidence type="ECO:0000313" key="5">
    <source>
        <dbReference type="EMBL" id="QCI60797.1"/>
    </source>
</evidence>
<accession>A0A4D7B333</accession>
<dbReference type="PANTHER" id="PTHR42879">
    <property type="entry name" value="3-OXOACYL-(ACYL-CARRIER-PROTEIN) REDUCTASE"/>
    <property type="match status" value="1"/>
</dbReference>
<keyword evidence="2 5" id="KW-0560">Oxidoreductase</keyword>
<dbReference type="Proteomes" id="UP000298642">
    <property type="component" value="Chromosome"/>
</dbReference>
<evidence type="ECO:0000313" key="6">
    <source>
        <dbReference type="Proteomes" id="UP000298642"/>
    </source>
</evidence>
<dbReference type="GO" id="GO:0008206">
    <property type="term" value="P:bile acid metabolic process"/>
    <property type="evidence" value="ECO:0007669"/>
    <property type="project" value="UniProtKB-ARBA"/>
</dbReference>
<dbReference type="GO" id="GO:0003858">
    <property type="term" value="F:3-hydroxybutyrate dehydrogenase activity"/>
    <property type="evidence" value="ECO:0007669"/>
    <property type="project" value="UniProtKB-EC"/>
</dbReference>
<sequence>MMTMKSALITGAASGIGKACAERMAQEGYGVVVADVNLPAAEELAAKLAAEGLSAIAVHMDVADEQEVEAGFDKMMETYGSCDLVMSNAGVQIVHPFEEYPFADWRKMMAIHADGAFLVSRAAYRRMKASGKGGRIVFTGSVQSFVGSKLKEPYNFAKHGVAGLAKAIAREGAEYGIYTYTICPSFIKTPLVEKQIPEQAASLGITEEEVVKNIMLRDTVDGVFTTVEDVANTLVFLSKDQGALTGQSLRLTHGWAMM</sequence>
<dbReference type="EMBL" id="CP034413">
    <property type="protein sequence ID" value="QCI60797.1"/>
    <property type="molecule type" value="Genomic_DNA"/>
</dbReference>
<dbReference type="InterPro" id="IPR050259">
    <property type="entry name" value="SDR"/>
</dbReference>
<dbReference type="InterPro" id="IPR002347">
    <property type="entry name" value="SDR_fam"/>
</dbReference>
<reference evidence="6" key="1">
    <citation type="submission" date="2018-12" db="EMBL/GenBank/DDBJ databases">
        <title>Dusodibacter welbiota gen. nov., sp. nov., isolated from human faeces and emended description of the Oscillibacter genus.</title>
        <authorList>
            <person name="Le Roy T."/>
            <person name="Van der Smissen P."/>
            <person name="Delzenne N."/>
            <person name="Muccioli G."/>
            <person name="Collet J.F."/>
            <person name="Cani P.D."/>
        </authorList>
    </citation>
    <scope>NUCLEOTIDE SEQUENCE [LARGE SCALE GENOMIC DNA]</scope>
    <source>
        <strain evidence="6">J115</strain>
    </source>
</reference>
<dbReference type="Pfam" id="PF00106">
    <property type="entry name" value="adh_short"/>
    <property type="match status" value="1"/>
</dbReference>
<dbReference type="PANTHER" id="PTHR42879:SF2">
    <property type="entry name" value="3-OXOACYL-[ACYL-CARRIER-PROTEIN] REDUCTASE FABG"/>
    <property type="match status" value="1"/>
</dbReference>
<dbReference type="AlphaFoldDB" id="A0A4D7B333"/>
<dbReference type="EC" id="1.1.1.30" evidence="5"/>
<dbReference type="KEGG" id="obj:EIO64_17590"/>
<evidence type="ECO:0000256" key="4">
    <source>
        <dbReference type="RuleBase" id="RU000363"/>
    </source>
</evidence>
<evidence type="ECO:0000256" key="1">
    <source>
        <dbReference type="ARBA" id="ARBA00006484"/>
    </source>
</evidence>
<dbReference type="NCBIfam" id="NF009093">
    <property type="entry name" value="PRK12429.1"/>
    <property type="match status" value="1"/>
</dbReference>
<evidence type="ECO:0000256" key="3">
    <source>
        <dbReference type="ARBA" id="ARBA00023221"/>
    </source>
</evidence>
<name>A0A4D7B333_9FIRM</name>
<keyword evidence="3" id="KW-0753">Steroid metabolism</keyword>
<dbReference type="GeneID" id="89520978"/>
<dbReference type="Gene3D" id="3.40.50.720">
    <property type="entry name" value="NAD(P)-binding Rossmann-like Domain"/>
    <property type="match status" value="1"/>
</dbReference>
<organism evidence="5 6">
    <name type="scientific">Dysosmobacter welbionis</name>
    <dbReference type="NCBI Taxonomy" id="2093857"/>
    <lineage>
        <taxon>Bacteria</taxon>
        <taxon>Bacillati</taxon>
        <taxon>Bacillota</taxon>
        <taxon>Clostridia</taxon>
        <taxon>Eubacteriales</taxon>
        <taxon>Oscillospiraceae</taxon>
        <taxon>Dysosmobacter</taxon>
    </lineage>
</organism>
<dbReference type="SUPFAM" id="SSF51735">
    <property type="entry name" value="NAD(P)-binding Rossmann-fold domains"/>
    <property type="match status" value="1"/>
</dbReference>
<dbReference type="RefSeq" id="WP_036627612.1">
    <property type="nucleotide sequence ID" value="NZ_CAUWCU010000004.1"/>
</dbReference>